<keyword evidence="2" id="KW-1185">Reference proteome</keyword>
<dbReference type="PANTHER" id="PTHR31581">
    <property type="entry name" value="KICSTOR COMPLEX PROTEIN C12ORF66"/>
    <property type="match status" value="1"/>
</dbReference>
<dbReference type="GO" id="GO:0034198">
    <property type="term" value="P:cellular response to amino acid starvation"/>
    <property type="evidence" value="ECO:0007669"/>
    <property type="project" value="TreeGrafter"/>
</dbReference>
<dbReference type="InterPro" id="IPR038060">
    <property type="entry name" value="C12orf66-like_central_sf"/>
</dbReference>
<dbReference type="GO" id="GO:0042149">
    <property type="term" value="P:cellular response to glucose starvation"/>
    <property type="evidence" value="ECO:0007669"/>
    <property type="project" value="TreeGrafter"/>
</dbReference>
<name>A0A9N9NJC5_9GLOM</name>
<gene>
    <name evidence="1" type="ORF">AMORRO_LOCUS14448</name>
</gene>
<dbReference type="SUPFAM" id="SSF160651">
    <property type="entry name" value="FLJ32549 C-terminal domain-like"/>
    <property type="match status" value="1"/>
</dbReference>
<dbReference type="SUPFAM" id="SSF158548">
    <property type="entry name" value="FLJ32549 domain-like"/>
    <property type="match status" value="1"/>
</dbReference>
<comment type="caution">
    <text evidence="1">The sequence shown here is derived from an EMBL/GenBank/DDBJ whole genome shotgun (WGS) entry which is preliminary data.</text>
</comment>
<dbReference type="EMBL" id="CAJVPV010028692">
    <property type="protein sequence ID" value="CAG8737002.1"/>
    <property type="molecule type" value="Genomic_DNA"/>
</dbReference>
<dbReference type="AlphaFoldDB" id="A0A9N9NJC5"/>
<dbReference type="GO" id="GO:1904262">
    <property type="term" value="P:negative regulation of TORC1 signaling"/>
    <property type="evidence" value="ECO:0007669"/>
    <property type="project" value="TreeGrafter"/>
</dbReference>
<feature type="non-terminal residue" evidence="1">
    <location>
        <position position="376"/>
    </location>
</feature>
<proteinExistence type="predicted"/>
<evidence type="ECO:0000313" key="2">
    <source>
        <dbReference type="Proteomes" id="UP000789342"/>
    </source>
</evidence>
<dbReference type="Gene3D" id="1.10.3450.30">
    <property type="match status" value="1"/>
</dbReference>
<reference evidence="1" key="1">
    <citation type="submission" date="2021-06" db="EMBL/GenBank/DDBJ databases">
        <authorList>
            <person name="Kallberg Y."/>
            <person name="Tangrot J."/>
            <person name="Rosling A."/>
        </authorList>
    </citation>
    <scope>NUCLEOTIDE SEQUENCE</scope>
    <source>
        <strain evidence="1">CL551</strain>
    </source>
</reference>
<dbReference type="Pfam" id="PF09404">
    <property type="entry name" value="C12orf66_like"/>
    <property type="match status" value="1"/>
</dbReference>
<protein>
    <submittedName>
        <fullName evidence="1">4109_t:CDS:1</fullName>
    </submittedName>
</protein>
<dbReference type="InterPro" id="IPR018544">
    <property type="entry name" value="KICS_2"/>
</dbReference>
<dbReference type="PANTHER" id="PTHR31581:SF1">
    <property type="entry name" value="KICSTOR SUBUNIT 2"/>
    <property type="match status" value="1"/>
</dbReference>
<organism evidence="1 2">
    <name type="scientific">Acaulospora morrowiae</name>
    <dbReference type="NCBI Taxonomy" id="94023"/>
    <lineage>
        <taxon>Eukaryota</taxon>
        <taxon>Fungi</taxon>
        <taxon>Fungi incertae sedis</taxon>
        <taxon>Mucoromycota</taxon>
        <taxon>Glomeromycotina</taxon>
        <taxon>Glomeromycetes</taxon>
        <taxon>Diversisporales</taxon>
        <taxon>Acaulosporaceae</taxon>
        <taxon>Acaulospora</taxon>
    </lineage>
</organism>
<evidence type="ECO:0000313" key="1">
    <source>
        <dbReference type="EMBL" id="CAG8737002.1"/>
    </source>
</evidence>
<accession>A0A9N9NJC5</accession>
<dbReference type="OrthoDB" id="18134at2759"/>
<feature type="non-terminal residue" evidence="1">
    <location>
        <position position="1"/>
    </location>
</feature>
<sequence length="376" mass="43900">INPSMGSILISIVKCEQSYTSFEYLKMKFFRRDHNKMYADINNSIRNFIKSPPDQPDVDRLVKICQNLKNFLRIRQEQIIIYREIPIYFQNVMSENFTDKIEACKEKVGEFKITECMGSLGVGVEKELTILKYLFMGRKAIIEYNLEASVIFLYKVKSLISSWKEICSQQIYSEQKSEETGSTLQAIQAFFIAPDRHVKRGHNSPNHILWLEKFLNNLISKMSLYFMRIFLGRETAMGADVRSLLRRINPDYHSAIRNFRNRHISLVYEITDEPFHENGYNLAGEGSFRFIYSCEDKIPMDHLPKIISIIQENNEKKGASLDKSEPVCVKDQNACYYFIHVEHHVYLVAISERTEKVDSSTMEFITTLARRLDGTE</sequence>
<dbReference type="GO" id="GO:0061462">
    <property type="term" value="P:protein localization to lysosome"/>
    <property type="evidence" value="ECO:0007669"/>
    <property type="project" value="TreeGrafter"/>
</dbReference>
<dbReference type="Proteomes" id="UP000789342">
    <property type="component" value="Unassembled WGS sequence"/>
</dbReference>